<accession>A0A660KXL8</accession>
<dbReference type="GO" id="GO:0016740">
    <property type="term" value="F:transferase activity"/>
    <property type="evidence" value="ECO:0007669"/>
    <property type="project" value="UniProtKB-KW"/>
</dbReference>
<dbReference type="Pfam" id="PF00117">
    <property type="entry name" value="GATase"/>
    <property type="match status" value="1"/>
</dbReference>
<dbReference type="InterPro" id="IPR017926">
    <property type="entry name" value="GATASE"/>
</dbReference>
<keyword evidence="2" id="KW-0808">Transferase</keyword>
<keyword evidence="2" id="KW-0315">Glutamine amidotransferase</keyword>
<dbReference type="InterPro" id="IPR044992">
    <property type="entry name" value="ChyE-like"/>
</dbReference>
<organism evidence="2 3">
    <name type="scientific">Solirubrobacter pauli</name>
    <dbReference type="NCBI Taxonomy" id="166793"/>
    <lineage>
        <taxon>Bacteria</taxon>
        <taxon>Bacillati</taxon>
        <taxon>Actinomycetota</taxon>
        <taxon>Thermoleophilia</taxon>
        <taxon>Solirubrobacterales</taxon>
        <taxon>Solirubrobacteraceae</taxon>
        <taxon>Solirubrobacter</taxon>
    </lineage>
</organism>
<evidence type="ECO:0000259" key="1">
    <source>
        <dbReference type="Pfam" id="PF00117"/>
    </source>
</evidence>
<name>A0A660KXL8_9ACTN</name>
<evidence type="ECO:0000313" key="2">
    <source>
        <dbReference type="EMBL" id="RKQ85041.1"/>
    </source>
</evidence>
<evidence type="ECO:0000313" key="3">
    <source>
        <dbReference type="Proteomes" id="UP000278962"/>
    </source>
</evidence>
<dbReference type="PANTHER" id="PTHR42695">
    <property type="entry name" value="GLUTAMINE AMIDOTRANSFERASE YLR126C-RELATED"/>
    <property type="match status" value="1"/>
</dbReference>
<dbReference type="PROSITE" id="PS51273">
    <property type="entry name" value="GATASE_TYPE_1"/>
    <property type="match status" value="1"/>
</dbReference>
<dbReference type="EMBL" id="RBIL01000003">
    <property type="protein sequence ID" value="RKQ85041.1"/>
    <property type="molecule type" value="Genomic_DNA"/>
</dbReference>
<proteinExistence type="predicted"/>
<dbReference type="PANTHER" id="PTHR42695:SF5">
    <property type="entry name" value="GLUTAMINE AMIDOTRANSFERASE YLR126C-RELATED"/>
    <property type="match status" value="1"/>
</dbReference>
<dbReference type="InterPro" id="IPR029062">
    <property type="entry name" value="Class_I_gatase-like"/>
</dbReference>
<dbReference type="Gene3D" id="3.40.50.880">
    <property type="match status" value="1"/>
</dbReference>
<reference evidence="2 3" key="1">
    <citation type="submission" date="2018-10" db="EMBL/GenBank/DDBJ databases">
        <title>Genomic Encyclopedia of Archaeal and Bacterial Type Strains, Phase II (KMG-II): from individual species to whole genera.</title>
        <authorList>
            <person name="Goeker M."/>
        </authorList>
    </citation>
    <scope>NUCLEOTIDE SEQUENCE [LARGE SCALE GENOMIC DNA]</scope>
    <source>
        <strain evidence="2 3">DSM 14954</strain>
    </source>
</reference>
<feature type="domain" description="Glutamine amidotransferase" evidence="1">
    <location>
        <begin position="58"/>
        <end position="168"/>
    </location>
</feature>
<protein>
    <submittedName>
        <fullName evidence="2">GMP synthase-like glutamine amidotransferase</fullName>
    </submittedName>
</protein>
<dbReference type="CDD" id="cd01741">
    <property type="entry name" value="GATase1_1"/>
    <property type="match status" value="1"/>
</dbReference>
<sequence>MTGLVLQTQGDAPAGLLEGWAARRGFALDTFRVDGDAPWPEPRTYDFVAALGSSASVAGGGPAWVASTIDLLRAADAADVPVLGICFGAQALAVALGGSVHTLPAPEVGWVTVRSHDAERIPSGPWLAWHEDGFTLPPLGYELAANAFGCQAFCHQRHLGVQFHPEVTADIVAGWASSDHEDMARAGVTADDLDPAPYAEPAARAADVLFDGFAARAGLVAVASGA</sequence>
<comment type="caution">
    <text evidence="2">The sequence shown here is derived from an EMBL/GenBank/DDBJ whole genome shotgun (WGS) entry which is preliminary data.</text>
</comment>
<gene>
    <name evidence="2" type="ORF">C8N24_6675</name>
</gene>
<dbReference type="GO" id="GO:0005829">
    <property type="term" value="C:cytosol"/>
    <property type="evidence" value="ECO:0007669"/>
    <property type="project" value="TreeGrafter"/>
</dbReference>
<dbReference type="AlphaFoldDB" id="A0A660KXL8"/>
<keyword evidence="3" id="KW-1185">Reference proteome</keyword>
<dbReference type="SUPFAM" id="SSF52317">
    <property type="entry name" value="Class I glutamine amidotransferase-like"/>
    <property type="match status" value="1"/>
</dbReference>
<dbReference type="Proteomes" id="UP000278962">
    <property type="component" value="Unassembled WGS sequence"/>
</dbReference>
<dbReference type="RefSeq" id="WP_170179593.1">
    <property type="nucleotide sequence ID" value="NZ_RBIL01000003.1"/>
</dbReference>